<feature type="region of interest" description="Disordered" evidence="1">
    <location>
        <begin position="121"/>
        <end position="147"/>
    </location>
</feature>
<comment type="caution">
    <text evidence="2">The sequence shown here is derived from an EMBL/GenBank/DDBJ whole genome shotgun (WGS) entry which is preliminary data.</text>
</comment>
<dbReference type="SUPFAM" id="SSF52266">
    <property type="entry name" value="SGNH hydrolase"/>
    <property type="match status" value="1"/>
</dbReference>
<reference evidence="3" key="1">
    <citation type="journal article" date="2019" name="Int. J. Syst. Evol. Microbiol.">
        <title>The Global Catalogue of Microorganisms (GCM) 10K type strain sequencing project: providing services to taxonomists for standard genome sequencing and annotation.</title>
        <authorList>
            <consortium name="The Broad Institute Genomics Platform"/>
            <consortium name="The Broad Institute Genome Sequencing Center for Infectious Disease"/>
            <person name="Wu L."/>
            <person name="Ma J."/>
        </authorList>
    </citation>
    <scope>NUCLEOTIDE SEQUENCE [LARGE SCALE GENOMIC DNA]</scope>
    <source>
        <strain evidence="3">JCM 17986</strain>
    </source>
</reference>
<evidence type="ECO:0000256" key="1">
    <source>
        <dbReference type="SAM" id="MobiDB-lite"/>
    </source>
</evidence>
<evidence type="ECO:0000313" key="2">
    <source>
        <dbReference type="EMBL" id="GAA4996237.1"/>
    </source>
</evidence>
<dbReference type="EMBL" id="BAABHS010000060">
    <property type="protein sequence ID" value="GAA4996237.1"/>
    <property type="molecule type" value="Genomic_DNA"/>
</dbReference>
<name>A0ABP9IF75_9ACTN</name>
<evidence type="ECO:0000313" key="3">
    <source>
        <dbReference type="Proteomes" id="UP001500466"/>
    </source>
</evidence>
<dbReference type="Proteomes" id="UP001500466">
    <property type="component" value="Unassembled WGS sequence"/>
</dbReference>
<keyword evidence="3" id="KW-1185">Reference proteome</keyword>
<sequence length="147" mass="15726">MRSPSARRLTGFRTGRCTCTDPGGQDLTWAHDDLVSEISAALADAAHDGGAEFLDLSRAFEGREVCSTTTRQVDAAHPPAGAASEWMRFVTSGVGQGRLQESLHPNSFDQQALGTRLTLQLQQPSADRRCTSTPGTGHDRMILGSLS</sequence>
<feature type="compositionally biased region" description="Polar residues" evidence="1">
    <location>
        <begin position="121"/>
        <end position="135"/>
    </location>
</feature>
<proteinExistence type="predicted"/>
<protein>
    <submittedName>
        <fullName evidence="2">Uncharacterized protein</fullName>
    </submittedName>
</protein>
<organism evidence="2 3">
    <name type="scientific">Yinghuangia aomiensis</name>
    <dbReference type="NCBI Taxonomy" id="676205"/>
    <lineage>
        <taxon>Bacteria</taxon>
        <taxon>Bacillati</taxon>
        <taxon>Actinomycetota</taxon>
        <taxon>Actinomycetes</taxon>
        <taxon>Kitasatosporales</taxon>
        <taxon>Streptomycetaceae</taxon>
        <taxon>Yinghuangia</taxon>
    </lineage>
</organism>
<accession>A0ABP9IF75</accession>
<dbReference type="Gene3D" id="3.40.50.1110">
    <property type="entry name" value="SGNH hydrolase"/>
    <property type="match status" value="1"/>
</dbReference>
<gene>
    <name evidence="2" type="ORF">GCM10023205_81770</name>
</gene>
<dbReference type="InterPro" id="IPR036514">
    <property type="entry name" value="SGNH_hydro_sf"/>
</dbReference>